<evidence type="ECO:0000313" key="2">
    <source>
        <dbReference type="EMBL" id="APH39173.1"/>
    </source>
</evidence>
<evidence type="ECO:0000259" key="1">
    <source>
        <dbReference type="Pfam" id="PF07883"/>
    </source>
</evidence>
<name>A0A1L3Q2W2_9EURY</name>
<keyword evidence="4" id="KW-0413">Isomerase</keyword>
<proteinExistence type="predicted"/>
<dbReference type="InterPro" id="IPR011051">
    <property type="entry name" value="RmlC_Cupin_sf"/>
</dbReference>
<dbReference type="InterPro" id="IPR013096">
    <property type="entry name" value="Cupin_2"/>
</dbReference>
<dbReference type="SUPFAM" id="SSF51182">
    <property type="entry name" value="RmlC-like cupins"/>
    <property type="match status" value="1"/>
</dbReference>
<dbReference type="InterPro" id="IPR014710">
    <property type="entry name" value="RmlC-like_jellyroll"/>
</dbReference>
<dbReference type="GeneID" id="30583407"/>
<dbReference type="Pfam" id="PF07883">
    <property type="entry name" value="Cupin_2"/>
    <property type="match status" value="1"/>
</dbReference>
<dbReference type="Proteomes" id="UP000267921">
    <property type="component" value="Unassembled WGS sequence"/>
</dbReference>
<dbReference type="RefSeq" id="WP_072561609.1">
    <property type="nucleotide sequence ID" value="NZ_CP017921.1"/>
</dbReference>
<dbReference type="EMBL" id="FNMU01000003">
    <property type="protein sequence ID" value="SDW56363.1"/>
    <property type="molecule type" value="Genomic_DNA"/>
</dbReference>
<dbReference type="EMBL" id="CP017921">
    <property type="protein sequence ID" value="APH39173.1"/>
    <property type="molecule type" value="Genomic_DNA"/>
</dbReference>
<dbReference type="Proteomes" id="UP000198669">
    <property type="component" value="Unassembled WGS sequence"/>
</dbReference>
<dbReference type="Gene3D" id="2.60.120.10">
    <property type="entry name" value="Jelly Rolls"/>
    <property type="match status" value="1"/>
</dbReference>
<evidence type="ECO:0000313" key="3">
    <source>
        <dbReference type="EMBL" id="RNI09768.1"/>
    </source>
</evidence>
<dbReference type="Proteomes" id="UP000186879">
    <property type="component" value="Chromosome"/>
</dbReference>
<accession>A0A1L3Q2W2</accession>
<dbReference type="AlphaFoldDB" id="A0A1L3Q2W2"/>
<sequence>MQIRYVKDAEQKKNPHGADVRKMYASDHGQAMHITLEPKQSLKKHITPVDVFFYILEGKARVEIGDEAEIVEKDSIVESPAKIPHLVGNAGEGILRFLVVKMQKQEESTRLL</sequence>
<organism evidence="2 5">
    <name type="scientific">Methanohalophilus halophilus</name>
    <dbReference type="NCBI Taxonomy" id="2177"/>
    <lineage>
        <taxon>Archaea</taxon>
        <taxon>Methanobacteriati</taxon>
        <taxon>Methanobacteriota</taxon>
        <taxon>Stenosarchaea group</taxon>
        <taxon>Methanomicrobia</taxon>
        <taxon>Methanosarcinales</taxon>
        <taxon>Methanosarcinaceae</taxon>
        <taxon>Methanohalophilus</taxon>
    </lineage>
</organism>
<reference evidence="3 7" key="3">
    <citation type="submission" date="2018-10" db="EMBL/GenBank/DDBJ databases">
        <title>Cultivation of a novel Methanohalophilus strain from Kebrit Deep of the Red Sea and a genomic comparison of members of the genus Methanohalophilus.</title>
        <authorList>
            <person name="Guan Y."/>
            <person name="Ngugi D.K."/>
            <person name="Stingl U."/>
        </authorList>
    </citation>
    <scope>NUCLEOTIDE SEQUENCE [LARGE SCALE GENOMIC DNA]</scope>
    <source>
        <strain evidence="3 7">DSM 3094</strain>
    </source>
</reference>
<dbReference type="GO" id="GO:0016853">
    <property type="term" value="F:isomerase activity"/>
    <property type="evidence" value="ECO:0007669"/>
    <property type="project" value="UniProtKB-KW"/>
</dbReference>
<dbReference type="CDD" id="cd06984">
    <property type="entry name" value="cupin_Moth_1897"/>
    <property type="match status" value="1"/>
</dbReference>
<dbReference type="PANTHER" id="PTHR37694">
    <property type="entry name" value="SLR8022 PROTEIN"/>
    <property type="match status" value="1"/>
</dbReference>
<evidence type="ECO:0000313" key="4">
    <source>
        <dbReference type="EMBL" id="SDW56363.1"/>
    </source>
</evidence>
<keyword evidence="5" id="KW-1185">Reference proteome</keyword>
<protein>
    <submittedName>
        <fullName evidence="2 3">Cupin</fullName>
    </submittedName>
    <submittedName>
        <fullName evidence="4">Mannose-6-phosphate isomerase, cupin superfamily</fullName>
    </submittedName>
</protein>
<dbReference type="OrthoDB" id="114121at2157"/>
<dbReference type="KEGG" id="mhaz:BHR79_06530"/>
<dbReference type="PANTHER" id="PTHR37694:SF1">
    <property type="entry name" value="SLR8022 PROTEIN"/>
    <property type="match status" value="1"/>
</dbReference>
<gene>
    <name evidence="2" type="ORF">BHR79_06530</name>
    <name evidence="3" type="ORF">EFE40_03720</name>
    <name evidence="4" type="ORF">SAMN04515625_1204</name>
</gene>
<evidence type="ECO:0000313" key="7">
    <source>
        <dbReference type="Proteomes" id="UP000267921"/>
    </source>
</evidence>
<evidence type="ECO:0000313" key="5">
    <source>
        <dbReference type="Proteomes" id="UP000186879"/>
    </source>
</evidence>
<evidence type="ECO:0000313" key="6">
    <source>
        <dbReference type="Proteomes" id="UP000198669"/>
    </source>
</evidence>
<dbReference type="STRING" id="2177.BHR79_06530"/>
<reference evidence="4 6" key="2">
    <citation type="submission" date="2016-10" db="EMBL/GenBank/DDBJ databases">
        <authorList>
            <person name="de Groot N.N."/>
        </authorList>
    </citation>
    <scope>NUCLEOTIDE SEQUENCE [LARGE SCALE GENOMIC DNA]</scope>
    <source>
        <strain evidence="4 6">Z-7982</strain>
    </source>
</reference>
<feature type="domain" description="Cupin type-2" evidence="1">
    <location>
        <begin position="33"/>
        <end position="100"/>
    </location>
</feature>
<reference evidence="2 5" key="1">
    <citation type="submission" date="2016-10" db="EMBL/GenBank/DDBJ databases">
        <title>Methanohalophilus halophilus.</title>
        <authorList>
            <person name="L'haridon S."/>
        </authorList>
    </citation>
    <scope>NUCLEOTIDE SEQUENCE [LARGE SCALE GENOMIC DNA]</scope>
    <source>
        <strain evidence="2 5">Z-7982</strain>
    </source>
</reference>
<dbReference type="EMBL" id="RJJG01000003">
    <property type="protein sequence ID" value="RNI09768.1"/>
    <property type="molecule type" value="Genomic_DNA"/>
</dbReference>